<gene>
    <name evidence="1" type="ORF">SVA_0806</name>
</gene>
<name>A0A1B4V273_9GAMM</name>
<reference evidence="1 2" key="1">
    <citation type="submission" date="2015-08" db="EMBL/GenBank/DDBJ databases">
        <title>Complete genome sequence of Sulfurifustis variabilis.</title>
        <authorList>
            <person name="Miura A."/>
            <person name="Kojima H."/>
            <person name="Fukui M."/>
        </authorList>
    </citation>
    <scope>NUCLEOTIDE SEQUENCE [LARGE SCALE GENOMIC DNA]</scope>
    <source>
        <strain evidence="2">skN76</strain>
    </source>
</reference>
<proteinExistence type="predicted"/>
<evidence type="ECO:0000313" key="1">
    <source>
        <dbReference type="EMBL" id="BAU47385.1"/>
    </source>
</evidence>
<dbReference type="InterPro" id="IPR043137">
    <property type="entry name" value="GGT_ssub_C"/>
</dbReference>
<dbReference type="PANTHER" id="PTHR43881:SF5">
    <property type="entry name" value="GAMMA-GLUTAMYLTRANSPEPTIDASE"/>
    <property type="match status" value="1"/>
</dbReference>
<dbReference type="SUPFAM" id="SSF56235">
    <property type="entry name" value="N-terminal nucleophile aminohydrolases (Ntn hydrolases)"/>
    <property type="match status" value="1"/>
</dbReference>
<dbReference type="Gene3D" id="1.10.246.130">
    <property type="match status" value="1"/>
</dbReference>
<accession>A0A1B4V273</accession>
<dbReference type="PANTHER" id="PTHR43881">
    <property type="entry name" value="GAMMA-GLUTAMYLTRANSPEPTIDASE (AFU_ORTHOLOGUE AFUA_4G13580)"/>
    <property type="match status" value="1"/>
</dbReference>
<dbReference type="InterPro" id="IPR043138">
    <property type="entry name" value="GGT_lsub"/>
</dbReference>
<dbReference type="InterPro" id="IPR052896">
    <property type="entry name" value="GGT-like_enzyme"/>
</dbReference>
<dbReference type="EMBL" id="AP014936">
    <property type="protein sequence ID" value="BAU47385.1"/>
    <property type="molecule type" value="Genomic_DNA"/>
</dbReference>
<keyword evidence="1" id="KW-0808">Transferase</keyword>
<dbReference type="Proteomes" id="UP000218899">
    <property type="component" value="Chromosome"/>
</dbReference>
<dbReference type="OrthoDB" id="5297205at2"/>
<keyword evidence="2" id="KW-1185">Reference proteome</keyword>
<dbReference type="InterPro" id="IPR029055">
    <property type="entry name" value="Ntn_hydrolases_N"/>
</dbReference>
<dbReference type="AlphaFoldDB" id="A0A1B4V273"/>
<dbReference type="Gene3D" id="3.60.20.40">
    <property type="match status" value="1"/>
</dbReference>
<dbReference type="GO" id="GO:0016740">
    <property type="term" value="F:transferase activity"/>
    <property type="evidence" value="ECO:0007669"/>
    <property type="project" value="UniProtKB-KW"/>
</dbReference>
<evidence type="ECO:0000313" key="2">
    <source>
        <dbReference type="Proteomes" id="UP000218899"/>
    </source>
</evidence>
<dbReference type="PRINTS" id="PR01210">
    <property type="entry name" value="GGTRANSPTASE"/>
</dbReference>
<protein>
    <submittedName>
        <fullName evidence="1">Gamma-glutamyltransferase</fullName>
    </submittedName>
</protein>
<dbReference type="Pfam" id="PF01019">
    <property type="entry name" value="G_glu_transpept"/>
    <property type="match status" value="1"/>
</dbReference>
<organism evidence="1 2">
    <name type="scientific">Sulfurifustis variabilis</name>
    <dbReference type="NCBI Taxonomy" id="1675686"/>
    <lineage>
        <taxon>Bacteria</taxon>
        <taxon>Pseudomonadati</taxon>
        <taxon>Pseudomonadota</taxon>
        <taxon>Gammaproteobacteria</taxon>
        <taxon>Acidiferrobacterales</taxon>
        <taxon>Acidiferrobacteraceae</taxon>
        <taxon>Sulfurifustis</taxon>
    </lineage>
</organism>
<dbReference type="KEGG" id="sva:SVA_0806"/>
<sequence>MSVAHATHGIVVAPHAEAAADGAGILREGGNAIEAAIAMAASLSVLYPHMTGLGGDAFWLCRPAEGGLFGIDGSGAAARRADAAYYRTAGLDAVPVRGPLAALTVAGAVSSWTLAQDESRRRWAGRMPLARLLAPAIAHAERGVAPSASQCAATARKRDELIGQPGFARAYLDDGAPPRAGAPRRHASLATALRRLSAAGLDDFYRGEVAASLAADLARAGSPLAAGDLRRQRATRMPPLVLAHGAGTVYNLGAPTQGIASLMILGLYDRLRPHPDVDSAAYVHLLVEATKQAFRVRDRWVRDPRDLDVDLRSFLDGSALAERAGRIDPTRASPWRPGETGDTTWFGAIDRAGRAVSVIQSLYHEFGSGVVLPGTGICWQNRGCAFTLDAASARFLRPQRKPFHTLNPAMAELADGRLLVYGTMGGDGQPQTQAAVYTRYVTHGQPLDAAIAAPRWVIGRTWGPPSAALKLESRFPRAVVDGLRARGHEVDLVDGYDALMGHAGALVRHADGALEGASDPRSDGAAVGV</sequence>
<dbReference type="RefSeq" id="WP_096459109.1">
    <property type="nucleotide sequence ID" value="NZ_AP014936.1"/>
</dbReference>